<evidence type="ECO:0000256" key="4">
    <source>
        <dbReference type="ARBA" id="ARBA00022692"/>
    </source>
</evidence>
<dbReference type="AlphaFoldDB" id="A0AAD7BBD3"/>
<name>A0AAD7BBD3_9AGAR</name>
<evidence type="ECO:0000256" key="8">
    <source>
        <dbReference type="ARBA" id="ARBA00023136"/>
    </source>
</evidence>
<evidence type="ECO:0000256" key="3">
    <source>
        <dbReference type="ARBA" id="ARBA00022448"/>
    </source>
</evidence>
<feature type="transmembrane region" description="Helical" evidence="9">
    <location>
        <begin position="678"/>
        <end position="694"/>
    </location>
</feature>
<keyword evidence="5" id="KW-0571">Peptide transport</keyword>
<feature type="transmembrane region" description="Helical" evidence="9">
    <location>
        <begin position="256"/>
        <end position="273"/>
    </location>
</feature>
<keyword evidence="6" id="KW-0653">Protein transport</keyword>
<evidence type="ECO:0000256" key="7">
    <source>
        <dbReference type="ARBA" id="ARBA00022989"/>
    </source>
</evidence>
<dbReference type="GO" id="GO:0016020">
    <property type="term" value="C:membrane"/>
    <property type="evidence" value="ECO:0007669"/>
    <property type="project" value="UniProtKB-SubCell"/>
</dbReference>
<organism evidence="10 11">
    <name type="scientific">Roridomyces roridus</name>
    <dbReference type="NCBI Taxonomy" id="1738132"/>
    <lineage>
        <taxon>Eukaryota</taxon>
        <taxon>Fungi</taxon>
        <taxon>Dikarya</taxon>
        <taxon>Basidiomycota</taxon>
        <taxon>Agaricomycotina</taxon>
        <taxon>Agaricomycetes</taxon>
        <taxon>Agaricomycetidae</taxon>
        <taxon>Agaricales</taxon>
        <taxon>Marasmiineae</taxon>
        <taxon>Mycenaceae</taxon>
        <taxon>Roridomyces</taxon>
    </lineage>
</organism>
<dbReference type="NCBIfam" id="TIGR00727">
    <property type="entry name" value="ISP4_OPT"/>
    <property type="match status" value="1"/>
</dbReference>
<feature type="transmembrane region" description="Helical" evidence="9">
    <location>
        <begin position="527"/>
        <end position="547"/>
    </location>
</feature>
<accession>A0AAD7BBD3</accession>
<feature type="transmembrane region" description="Helical" evidence="9">
    <location>
        <begin position="280"/>
        <end position="298"/>
    </location>
</feature>
<comment type="caution">
    <text evidence="10">The sequence shown here is derived from an EMBL/GenBank/DDBJ whole genome shotgun (WGS) entry which is preliminary data.</text>
</comment>
<dbReference type="InterPro" id="IPR004648">
    <property type="entry name" value="Oligpept_transpt"/>
</dbReference>
<keyword evidence="4 9" id="KW-0812">Transmembrane</keyword>
<evidence type="ECO:0000256" key="1">
    <source>
        <dbReference type="ARBA" id="ARBA00004141"/>
    </source>
</evidence>
<dbReference type="GO" id="GO:0015031">
    <property type="term" value="P:protein transport"/>
    <property type="evidence" value="ECO:0007669"/>
    <property type="project" value="UniProtKB-KW"/>
</dbReference>
<keyword evidence="3" id="KW-0813">Transport</keyword>
<dbReference type="Pfam" id="PF03169">
    <property type="entry name" value="OPT"/>
    <property type="match status" value="1"/>
</dbReference>
<dbReference type="Proteomes" id="UP001221142">
    <property type="component" value="Unassembled WGS sequence"/>
</dbReference>
<keyword evidence="7 9" id="KW-1133">Transmembrane helix</keyword>
<feature type="transmembrane region" description="Helical" evidence="9">
    <location>
        <begin position="780"/>
        <end position="802"/>
    </location>
</feature>
<evidence type="ECO:0000313" key="10">
    <source>
        <dbReference type="EMBL" id="KAJ7615908.1"/>
    </source>
</evidence>
<feature type="transmembrane region" description="Helical" evidence="9">
    <location>
        <begin position="706"/>
        <end position="724"/>
    </location>
</feature>
<evidence type="ECO:0000313" key="11">
    <source>
        <dbReference type="Proteomes" id="UP001221142"/>
    </source>
</evidence>
<dbReference type="NCBIfam" id="TIGR00728">
    <property type="entry name" value="OPT_sfam"/>
    <property type="match status" value="1"/>
</dbReference>
<dbReference type="GO" id="GO:0035673">
    <property type="term" value="F:oligopeptide transmembrane transporter activity"/>
    <property type="evidence" value="ECO:0007669"/>
    <property type="project" value="InterPro"/>
</dbReference>
<feature type="transmembrane region" description="Helical" evidence="9">
    <location>
        <begin position="225"/>
        <end position="244"/>
    </location>
</feature>
<feature type="transmembrane region" description="Helical" evidence="9">
    <location>
        <begin position="388"/>
        <end position="414"/>
    </location>
</feature>
<gene>
    <name evidence="10" type="ORF">FB45DRAFT_1064104</name>
</gene>
<feature type="transmembrane region" description="Helical" evidence="9">
    <location>
        <begin position="318"/>
        <end position="335"/>
    </location>
</feature>
<evidence type="ECO:0000256" key="9">
    <source>
        <dbReference type="SAM" id="Phobius"/>
    </source>
</evidence>
<feature type="transmembrane region" description="Helical" evidence="9">
    <location>
        <begin position="637"/>
        <end position="657"/>
    </location>
</feature>
<feature type="transmembrane region" description="Helical" evidence="9">
    <location>
        <begin position="469"/>
        <end position="488"/>
    </location>
</feature>
<reference evidence="10" key="1">
    <citation type="submission" date="2023-03" db="EMBL/GenBank/DDBJ databases">
        <title>Massive genome expansion in bonnet fungi (Mycena s.s.) driven by repeated elements and novel gene families across ecological guilds.</title>
        <authorList>
            <consortium name="Lawrence Berkeley National Laboratory"/>
            <person name="Harder C.B."/>
            <person name="Miyauchi S."/>
            <person name="Viragh M."/>
            <person name="Kuo A."/>
            <person name="Thoen E."/>
            <person name="Andreopoulos B."/>
            <person name="Lu D."/>
            <person name="Skrede I."/>
            <person name="Drula E."/>
            <person name="Henrissat B."/>
            <person name="Morin E."/>
            <person name="Kohler A."/>
            <person name="Barry K."/>
            <person name="LaButti K."/>
            <person name="Morin E."/>
            <person name="Salamov A."/>
            <person name="Lipzen A."/>
            <person name="Mereny Z."/>
            <person name="Hegedus B."/>
            <person name="Baldrian P."/>
            <person name="Stursova M."/>
            <person name="Weitz H."/>
            <person name="Taylor A."/>
            <person name="Grigoriev I.V."/>
            <person name="Nagy L.G."/>
            <person name="Martin F."/>
            <person name="Kauserud H."/>
        </authorList>
    </citation>
    <scope>NUCLEOTIDE SEQUENCE</scope>
    <source>
        <strain evidence="10">9284</strain>
    </source>
</reference>
<feature type="transmembrane region" description="Helical" evidence="9">
    <location>
        <begin position="554"/>
        <end position="577"/>
    </location>
</feature>
<keyword evidence="8 9" id="KW-0472">Membrane</keyword>
<feature type="transmembrane region" description="Helical" evidence="9">
    <location>
        <begin position="131"/>
        <end position="151"/>
    </location>
</feature>
<keyword evidence="11" id="KW-1185">Reference proteome</keyword>
<sequence>MEIPNLSEKVSDDSLKKGIVQVVDVDVVSTELDAVSDDLLEAERHAENMSPVEIEAVIHRILDEHGDDPNFPPHVLQAATSYLSDAPPAERQRLYEILKVQAALMVINSPYAEVRAIVSNHDDPSLPTNTFRVWVLGSLFVAAGAFLNQFFSIRFPNIGIGPNVAQILVVPLAKLMEMLPSTTFTTFGYKWSLNPSPFNKKNTCSLPSWPMLGSVPLTQIMQVHVWHSFLLTIDLVQIIMVQYLNIYFNQPWAASFGYQVLVALSTSLIGYGLAGLTRRFLVYPAHAIWQGNLGAIALNSAFHGDKNPIANGWRMTRLRWFFYCFAAMFVYFWFPDYIFQALSIFNWITWISPMNVNVAAITGSITGLGLNPIPTFDWNQVTAEVDPLLAPFFTTMNVFMGTLVSLPIIAALWYTNTWNTGYLSINTNHVFDNTGLPYDIGQVIGSDNLFNQTMYEQYSPAYLSASNSLVYGVFFAVYTATLVHAFLYHRHAIVHGFKSLLSRKKPSDMHQDVHCRLMEAYEEVPEWQYFIVLVTAIILGAVGVGVYPTHTSPAVVLFGVVLALIFVIPIGIIASVANVEIPLNVLAEMFGGLWFPGNAIAMNYFKAYGLCTTVGTIGFASDLKLAHYMHISPKQTFWFQIHATIISAFVCTAILNFQMTKITGVCTPTQPDKFTCPGINTFFTASVIWGLLGPKRMFGPGGTYNHLLWFFLIGAILPIPIYLLRKRVKALHYFHLPIFLVGALQWAPLSMAQMWPAVPVGWFFNYFIKRRYLAWWSKYNYITSTAFSAAIAISGVLIFFTVQYNDVEINWSGNTKLAEGCDAMGCPRLPLPDVGFFGPGPGEFH</sequence>
<protein>
    <submittedName>
        <fullName evidence="10">OPT-domain-containing protein</fullName>
    </submittedName>
</protein>
<proteinExistence type="inferred from homology"/>
<dbReference type="PANTHER" id="PTHR22601">
    <property type="entry name" value="ISP4 LIKE PROTEIN"/>
    <property type="match status" value="1"/>
</dbReference>
<evidence type="ECO:0000256" key="5">
    <source>
        <dbReference type="ARBA" id="ARBA00022856"/>
    </source>
</evidence>
<evidence type="ECO:0000256" key="6">
    <source>
        <dbReference type="ARBA" id="ARBA00022927"/>
    </source>
</evidence>
<comment type="similarity">
    <text evidence="2">Belongs to the oligopeptide OPT transporter family.</text>
</comment>
<dbReference type="InterPro" id="IPR004813">
    <property type="entry name" value="OPT"/>
</dbReference>
<evidence type="ECO:0000256" key="2">
    <source>
        <dbReference type="ARBA" id="ARBA00008807"/>
    </source>
</evidence>
<feature type="transmembrane region" description="Helical" evidence="9">
    <location>
        <begin position="753"/>
        <end position="768"/>
    </location>
</feature>
<comment type="subcellular location">
    <subcellularLocation>
        <location evidence="1">Membrane</location>
        <topology evidence="1">Multi-pass membrane protein</topology>
    </subcellularLocation>
</comment>
<dbReference type="EMBL" id="JARKIF010000023">
    <property type="protein sequence ID" value="KAJ7615908.1"/>
    <property type="molecule type" value="Genomic_DNA"/>
</dbReference>